<dbReference type="SUPFAM" id="SSF161245">
    <property type="entry name" value="Zinc hairpin stack"/>
    <property type="match status" value="1"/>
</dbReference>
<evidence type="ECO:0000313" key="9">
    <source>
        <dbReference type="Proteomes" id="UP000593562"/>
    </source>
</evidence>
<keyword evidence="2 4" id="KW-0863">Zinc-finger</keyword>
<dbReference type="GO" id="GO:0016567">
    <property type="term" value="P:protein ubiquitination"/>
    <property type="evidence" value="ECO:0007669"/>
    <property type="project" value="TreeGrafter"/>
</dbReference>
<dbReference type="InterPro" id="IPR012312">
    <property type="entry name" value="Hemerythrin-like"/>
</dbReference>
<protein>
    <recommendedName>
        <fullName evidence="10">Zinc finger protein</fullName>
    </recommendedName>
</protein>
<dbReference type="InterPro" id="IPR037274">
    <property type="entry name" value="Znf_CHY_sf"/>
</dbReference>
<proteinExistence type="predicted"/>
<organism evidence="8 9">
    <name type="scientific">Tripterygium wilfordii</name>
    <name type="common">Thunder God vine</name>
    <dbReference type="NCBI Taxonomy" id="458696"/>
    <lineage>
        <taxon>Eukaryota</taxon>
        <taxon>Viridiplantae</taxon>
        <taxon>Streptophyta</taxon>
        <taxon>Embryophyta</taxon>
        <taxon>Tracheophyta</taxon>
        <taxon>Spermatophyta</taxon>
        <taxon>Magnoliopsida</taxon>
        <taxon>eudicotyledons</taxon>
        <taxon>Gunneridae</taxon>
        <taxon>Pentapetalae</taxon>
        <taxon>rosids</taxon>
        <taxon>fabids</taxon>
        <taxon>Celastrales</taxon>
        <taxon>Celastraceae</taxon>
        <taxon>Tripterygium</taxon>
    </lineage>
</organism>
<dbReference type="Gene3D" id="3.30.40.10">
    <property type="entry name" value="Zinc/RING finger domain, C3HC4 (zinc finger)"/>
    <property type="match status" value="1"/>
</dbReference>
<dbReference type="InterPro" id="IPR017921">
    <property type="entry name" value="Znf_CTCHY"/>
</dbReference>
<evidence type="ECO:0000256" key="3">
    <source>
        <dbReference type="ARBA" id="ARBA00022833"/>
    </source>
</evidence>
<dbReference type="PANTHER" id="PTHR21319">
    <property type="entry name" value="RING FINGER AND CHY ZINC FINGER DOMAIN-CONTAINING PROTEIN 1"/>
    <property type="match status" value="1"/>
</dbReference>
<dbReference type="SUPFAM" id="SSF161219">
    <property type="entry name" value="CHY zinc finger-like"/>
    <property type="match status" value="1"/>
</dbReference>
<dbReference type="PROSITE" id="PS51266">
    <property type="entry name" value="ZF_CHY"/>
    <property type="match status" value="1"/>
</dbReference>
<evidence type="ECO:0008006" key="10">
    <source>
        <dbReference type="Google" id="ProtNLM"/>
    </source>
</evidence>
<evidence type="ECO:0000256" key="2">
    <source>
        <dbReference type="ARBA" id="ARBA00022771"/>
    </source>
</evidence>
<evidence type="ECO:0000256" key="4">
    <source>
        <dbReference type="PROSITE-ProRule" id="PRU00601"/>
    </source>
</evidence>
<evidence type="ECO:0000313" key="8">
    <source>
        <dbReference type="EMBL" id="KAF5734721.1"/>
    </source>
</evidence>
<dbReference type="EMBL" id="JAAARO010000015">
    <property type="protein sequence ID" value="KAF5734721.1"/>
    <property type="molecule type" value="Genomic_DNA"/>
</dbReference>
<dbReference type="Proteomes" id="UP000593562">
    <property type="component" value="Unassembled WGS sequence"/>
</dbReference>
<sequence>MGGSTPKCPPDKEEDSDAPLQFLAFYHKAIREELLSLHGLAVTALESGSPSPETVRQLDRRFKFLELAEKYHSAAEDEVLFLALDHHIKNVVCKYSLEHKSIDGLFGSVFGCLNALMDGSDNVIKLFQELVICISTLRTSIDEHMVKEEQQIFSLFTQQFTFKEQVSLVWKFVCSIPVIVLEDLLPWMISFFSPEERIKVRHCMREIVPKNKFLQEVVISWLDKNHGSSSEVYTMSGNVDTDGPVNIKKILRQCTFERSSGKSHKWNEVHSIQTDVKHDPLDICHHWHIAICKDLKEILGELYQVVNLSSFLNLGSLVVRLKFLADVLVYYSNALKRLFYPLSNELANGQLSIDGRIESLQYLLHTKTNNSLPLSKFVEMLCQELKKFVKGVSKLFTFLENKVLPIICSNCSCDNQLQLLYRSLHVMPLGLLKYVITWFSSHLSVDKSTSIIHTINQGDFLVHEAFSSLLLEWFHIGYTGKTSTENFTKDLQKMFKSTCSFSCEQIKEEAGSSSSHLYIHPCRGSNSSLVEPLAADEGKISLSSLSSSSHTVHPYEMAYSSRIHLHIFFPGTLGILQSCMKSSNGTRSRPSIVKEPTPIDLIFIFHKALKKYLQYFVSGSGKLAENDGFLAEFHKNFHLTRYLYQLHSDAEDEIAFPALEAKVDLQNISQSYTIEHKLEVEYFTKVSLILDEISDWQALNSDVDLSSIDKRMVKHHQLCLKLQEMCESMCKLLTDHLHHEETELWPLFREHFSAEEQEKIIGRMLGRTRAEILRDLIPWLMASLTPEEQHAMMFLYRKITRNTMFDEWLAEWWDGYGTAKVAREANISPSDTKDPLEIISTYLSKVFDEKGGILCGEGFDSTQEDCSGAKTELLGKFSFDDKKEEHDGHLSCNESSECAELFNEDERCKEVASATSQTEKPTQPSLRTQKSGHHECIQTMSQYDVEAAIRRVSRDTSLDPQEKSYMIQNLLTSRWIVRQQLSHPEQNGSSNGEEIRGQCPSYRDSLRATFGCQHYKRNCKLVTACCNQLYTCIRCHDEVADHLVDRKSVTKMMCMECLIIQPIGPKCSTASCNSLSMARYYCRICKLFDDDREIYHCPYCNLCRVGKGLGIDYFHCMKCNACMSRSLSVHICIEKCLEDNCPICHEYIFTSSSPVKALPCGHLMHSACFQVHRL</sequence>
<dbReference type="AlphaFoldDB" id="A0A7J7CL25"/>
<keyword evidence="9" id="KW-1185">Reference proteome</keyword>
<dbReference type="InterPro" id="IPR037275">
    <property type="entry name" value="Znf_CTCHY_sf"/>
</dbReference>
<keyword evidence="3" id="KW-0862">Zinc</keyword>
<feature type="domain" description="CTCHY-type" evidence="7">
    <location>
        <begin position="1077"/>
        <end position="1140"/>
    </location>
</feature>
<feature type="compositionally biased region" description="Polar residues" evidence="5">
    <location>
        <begin position="913"/>
        <end position="929"/>
    </location>
</feature>
<evidence type="ECO:0000256" key="1">
    <source>
        <dbReference type="ARBA" id="ARBA00022723"/>
    </source>
</evidence>
<dbReference type="GO" id="GO:0061630">
    <property type="term" value="F:ubiquitin protein ligase activity"/>
    <property type="evidence" value="ECO:0007669"/>
    <property type="project" value="TreeGrafter"/>
</dbReference>
<feature type="domain" description="CHY-type" evidence="6">
    <location>
        <begin position="1005"/>
        <end position="1074"/>
    </location>
</feature>
<reference evidence="8 9" key="1">
    <citation type="journal article" date="2020" name="Nat. Commun.">
        <title>Genome of Tripterygium wilfordii and identification of cytochrome P450 involved in triptolide biosynthesis.</title>
        <authorList>
            <person name="Tu L."/>
            <person name="Su P."/>
            <person name="Zhang Z."/>
            <person name="Gao L."/>
            <person name="Wang J."/>
            <person name="Hu T."/>
            <person name="Zhou J."/>
            <person name="Zhang Y."/>
            <person name="Zhao Y."/>
            <person name="Liu Y."/>
            <person name="Song Y."/>
            <person name="Tong Y."/>
            <person name="Lu Y."/>
            <person name="Yang J."/>
            <person name="Xu C."/>
            <person name="Jia M."/>
            <person name="Peters R.J."/>
            <person name="Huang L."/>
            <person name="Gao W."/>
        </authorList>
    </citation>
    <scope>NUCLEOTIDE SEQUENCE [LARGE SCALE GENOMIC DNA]</scope>
    <source>
        <strain evidence="9">cv. XIE 37</strain>
        <tissue evidence="8">Leaf</tissue>
    </source>
</reference>
<keyword evidence="1" id="KW-0479">Metal-binding</keyword>
<feature type="region of interest" description="Disordered" evidence="5">
    <location>
        <begin position="910"/>
        <end position="933"/>
    </location>
</feature>
<dbReference type="Gene3D" id="1.20.120.520">
    <property type="entry name" value="nmb1532 protein domain like"/>
    <property type="match status" value="2"/>
</dbReference>
<dbReference type="FunCoup" id="A0A7J7CL25">
    <property type="interactions" value="5"/>
</dbReference>
<dbReference type="InParanoid" id="A0A7J7CL25"/>
<gene>
    <name evidence="8" type="ORF">HS088_TW15G00213</name>
</gene>
<dbReference type="GO" id="GO:0008270">
    <property type="term" value="F:zinc ion binding"/>
    <property type="evidence" value="ECO:0007669"/>
    <property type="project" value="UniProtKB-KW"/>
</dbReference>
<dbReference type="Pfam" id="PF05495">
    <property type="entry name" value="zf-CHY"/>
    <property type="match status" value="1"/>
</dbReference>
<dbReference type="PROSITE" id="PS51270">
    <property type="entry name" value="ZF_CTCHY"/>
    <property type="match status" value="1"/>
</dbReference>
<evidence type="ECO:0000256" key="5">
    <source>
        <dbReference type="SAM" id="MobiDB-lite"/>
    </source>
</evidence>
<accession>A0A7J7CL25</accession>
<dbReference type="CDD" id="cd12108">
    <property type="entry name" value="Hr-like"/>
    <property type="match status" value="2"/>
</dbReference>
<dbReference type="InterPro" id="IPR013083">
    <property type="entry name" value="Znf_RING/FYVE/PHD"/>
</dbReference>
<comment type="caution">
    <text evidence="8">The sequence shown here is derived from an EMBL/GenBank/DDBJ whole genome shotgun (WGS) entry which is preliminary data.</text>
</comment>
<dbReference type="PANTHER" id="PTHR21319:SF39">
    <property type="entry name" value="ZINC FINGER PROTEIN"/>
    <property type="match status" value="1"/>
</dbReference>
<dbReference type="GO" id="GO:0006511">
    <property type="term" value="P:ubiquitin-dependent protein catabolic process"/>
    <property type="evidence" value="ECO:0007669"/>
    <property type="project" value="TreeGrafter"/>
</dbReference>
<evidence type="ECO:0000259" key="7">
    <source>
        <dbReference type="PROSITE" id="PS51270"/>
    </source>
</evidence>
<dbReference type="InterPro" id="IPR008913">
    <property type="entry name" value="Znf_CHY"/>
</dbReference>
<name>A0A7J7CL25_TRIWF</name>
<dbReference type="GO" id="GO:0005634">
    <property type="term" value="C:nucleus"/>
    <property type="evidence" value="ECO:0007669"/>
    <property type="project" value="TreeGrafter"/>
</dbReference>
<dbReference type="CDD" id="cd16464">
    <property type="entry name" value="RING-H2_Pirh2-like"/>
    <property type="match status" value="1"/>
</dbReference>
<dbReference type="Pfam" id="PF01814">
    <property type="entry name" value="Hemerythrin"/>
    <property type="match status" value="1"/>
</dbReference>
<evidence type="ECO:0000259" key="6">
    <source>
        <dbReference type="PROSITE" id="PS51266"/>
    </source>
</evidence>